<dbReference type="Proteomes" id="UP000070444">
    <property type="component" value="Unassembled WGS sequence"/>
</dbReference>
<name>A0A137NRZ1_CONC2</name>
<dbReference type="CDD" id="cd12148">
    <property type="entry name" value="fungal_TF_MHR"/>
    <property type="match status" value="1"/>
</dbReference>
<gene>
    <name evidence="1" type="ORF">CONCODRAFT_12846</name>
</gene>
<organism evidence="1 2">
    <name type="scientific">Conidiobolus coronatus (strain ATCC 28846 / CBS 209.66 / NRRL 28638)</name>
    <name type="common">Delacroixia coronata</name>
    <dbReference type="NCBI Taxonomy" id="796925"/>
    <lineage>
        <taxon>Eukaryota</taxon>
        <taxon>Fungi</taxon>
        <taxon>Fungi incertae sedis</taxon>
        <taxon>Zoopagomycota</taxon>
        <taxon>Entomophthoromycotina</taxon>
        <taxon>Entomophthoromycetes</taxon>
        <taxon>Entomophthorales</taxon>
        <taxon>Ancylistaceae</taxon>
        <taxon>Conidiobolus</taxon>
    </lineage>
</organism>
<sequence length="495" mass="57887">MKISKQSSTFASALDITKQYIAYNSNKSNLNDTCSLSLIQYSHKCNNIHSYEWSNFQKIEQIGDFIINSGQFTILEFIFRWGEDLQSIPRIQSIICEHKSQFKESYNNTKSKDDFVLAGPILLILQDNFWAGLMESYFKYFHPTYMLFSLVDFDPKTASESLLSAIYFAGYIIQPNHSKEVFSYMKTYAICNIKRIQFTVNLSSAQALAIYCFAFALNGDASLSRVCLSHFGRICDALGISSNRKNTSNLAQYNRKLLYNYKKIYYNWTKLEPSKHDLLFEEDGADLNIYEFKYQLPNFDLNFGNISYERTLYPIFSCQFAKLVILVIEIYTKLGSYDSIKNRKEIDSLNTKTIETYKFAKITLESLLIRIPECKNEISKYLELLKIPYITCKLCINSKILETSYNTYTSVIQNIIDISIELLELFSSCPNLLNKWRWVPDIISFYLIQIYLRCDEMQRKNVAFMLKSLLNLYYIHDFNYNSMNFLILKSQLNKL</sequence>
<protein>
    <recommendedName>
        <fullName evidence="3">Transcription factor domain-containing protein</fullName>
    </recommendedName>
</protein>
<accession>A0A137NRZ1</accession>
<evidence type="ECO:0000313" key="2">
    <source>
        <dbReference type="Proteomes" id="UP000070444"/>
    </source>
</evidence>
<evidence type="ECO:0008006" key="3">
    <source>
        <dbReference type="Google" id="ProtNLM"/>
    </source>
</evidence>
<dbReference type="EMBL" id="KQ964861">
    <property type="protein sequence ID" value="KXN65539.1"/>
    <property type="molecule type" value="Genomic_DNA"/>
</dbReference>
<dbReference type="AlphaFoldDB" id="A0A137NRZ1"/>
<proteinExistence type="predicted"/>
<evidence type="ECO:0000313" key="1">
    <source>
        <dbReference type="EMBL" id="KXN65539.1"/>
    </source>
</evidence>
<keyword evidence="2" id="KW-1185">Reference proteome</keyword>
<reference evidence="1 2" key="1">
    <citation type="journal article" date="2015" name="Genome Biol. Evol.">
        <title>Phylogenomic analyses indicate that early fungi evolved digesting cell walls of algal ancestors of land plants.</title>
        <authorList>
            <person name="Chang Y."/>
            <person name="Wang S."/>
            <person name="Sekimoto S."/>
            <person name="Aerts A.L."/>
            <person name="Choi C."/>
            <person name="Clum A."/>
            <person name="LaButti K.M."/>
            <person name="Lindquist E.A."/>
            <person name="Yee Ngan C."/>
            <person name="Ohm R.A."/>
            <person name="Salamov A.A."/>
            <person name="Grigoriev I.V."/>
            <person name="Spatafora J.W."/>
            <person name="Berbee M.L."/>
        </authorList>
    </citation>
    <scope>NUCLEOTIDE SEQUENCE [LARGE SCALE GENOMIC DNA]</scope>
    <source>
        <strain evidence="1 2">NRRL 28638</strain>
    </source>
</reference>